<comment type="caution">
    <text evidence="1">The sequence shown here is derived from an EMBL/GenBank/DDBJ whole genome shotgun (WGS) entry which is preliminary data.</text>
</comment>
<sequence length="330" mass="38310">MLSSLIKRRNRYAMHANDNDVIDRETDTSSAALIVSLSSIDSTTQQIAVLEHAVAHMTIPGEPPQRRRRTRRLSKNCHTLSKYGPMHAHFRRIQSLKIDANQTQLRRKMLAMQEMELMHQQISALERRQTLLSALYLARRTNALQLVSDKVRAYYQSFSRGYDPTQSNAWELEAKVRSMILPDVESPAFHDLDAFFVQWYNYTRYHAEIIQHCEQIQPLESDDPDVYLVRCVGRFTLRISRDTIRHFFQPLLNDEELVQRLVGKTYSFPFESQFYFNATGQVFKWEPRAEVASGIFDLLVDPFTTVRVLGASKISENGCMHAYVNQDETS</sequence>
<gene>
    <name evidence="2" type="ORF">DD237_003291</name>
    <name evidence="1" type="ORF">DD238_004846</name>
</gene>
<name>A0A3M6VEV2_9STRA</name>
<dbReference type="EMBL" id="QLLG01000350">
    <property type="protein sequence ID" value="RMX63956.1"/>
    <property type="molecule type" value="Genomic_DNA"/>
</dbReference>
<evidence type="ECO:0000313" key="1">
    <source>
        <dbReference type="EMBL" id="RMX63956.1"/>
    </source>
</evidence>
<evidence type="ECO:0000313" key="2">
    <source>
        <dbReference type="EMBL" id="RQM14829.1"/>
    </source>
</evidence>
<protein>
    <submittedName>
        <fullName evidence="1">Uncharacterized protein</fullName>
    </submittedName>
</protein>
<dbReference type="OrthoDB" id="118280at2759"/>
<evidence type="ECO:0000313" key="3">
    <source>
        <dbReference type="Proteomes" id="UP000282087"/>
    </source>
</evidence>
<proteinExistence type="predicted"/>
<dbReference type="Proteomes" id="UP000282087">
    <property type="component" value="Unassembled WGS sequence"/>
</dbReference>
<evidence type="ECO:0000313" key="4">
    <source>
        <dbReference type="Proteomes" id="UP000286097"/>
    </source>
</evidence>
<dbReference type="Proteomes" id="UP000286097">
    <property type="component" value="Unassembled WGS sequence"/>
</dbReference>
<dbReference type="VEuPathDB" id="FungiDB:DD237_003291"/>
<reference evidence="3 4" key="1">
    <citation type="submission" date="2018-06" db="EMBL/GenBank/DDBJ databases">
        <title>Comparative genomics of downy mildews reveals potential adaptations to biotrophy.</title>
        <authorList>
            <person name="Fletcher K."/>
            <person name="Klosterman S.J."/>
            <person name="Derevnina L."/>
            <person name="Martin F."/>
            <person name="Koike S."/>
            <person name="Reyes Chin-Wo S."/>
            <person name="Mou B."/>
            <person name="Michelmore R."/>
        </authorList>
    </citation>
    <scope>NUCLEOTIDE SEQUENCE [LARGE SCALE GENOMIC DNA]</scope>
    <source>
        <strain evidence="2 4">R13</strain>
        <strain evidence="1 3">R14</strain>
    </source>
</reference>
<dbReference type="AlphaFoldDB" id="A0A3M6VEV2"/>
<accession>A0A3M6VEV2</accession>
<keyword evidence="3" id="KW-1185">Reference proteome</keyword>
<organism evidence="1 3">
    <name type="scientific">Peronospora effusa</name>
    <dbReference type="NCBI Taxonomy" id="542832"/>
    <lineage>
        <taxon>Eukaryota</taxon>
        <taxon>Sar</taxon>
        <taxon>Stramenopiles</taxon>
        <taxon>Oomycota</taxon>
        <taxon>Peronosporomycetes</taxon>
        <taxon>Peronosporales</taxon>
        <taxon>Peronosporaceae</taxon>
        <taxon>Peronospora</taxon>
    </lineage>
</organism>
<dbReference type="EMBL" id="QKXF01000183">
    <property type="protein sequence ID" value="RQM14829.1"/>
    <property type="molecule type" value="Genomic_DNA"/>
</dbReference>